<feature type="transmembrane region" description="Helical" evidence="3">
    <location>
        <begin position="221"/>
        <end position="242"/>
    </location>
</feature>
<feature type="domain" description="T-SNARE coiled-coil homology" evidence="4">
    <location>
        <begin position="147"/>
        <end position="209"/>
    </location>
</feature>
<evidence type="ECO:0000259" key="4">
    <source>
        <dbReference type="PROSITE" id="PS50192"/>
    </source>
</evidence>
<dbReference type="InterPro" id="IPR045242">
    <property type="entry name" value="Syntaxin"/>
</dbReference>
<evidence type="ECO:0000256" key="3">
    <source>
        <dbReference type="SAM" id="Phobius"/>
    </source>
</evidence>
<reference evidence="5" key="1">
    <citation type="journal article" date="2010" name="Science">
        <title>Plasticity of animal genome architecture unmasked by rapid evolution of a pelagic tunicate.</title>
        <authorList>
            <person name="Denoeud F."/>
            <person name="Henriet S."/>
            <person name="Mungpakdee S."/>
            <person name="Aury J.M."/>
            <person name="Da Silva C."/>
            <person name="Brinkmann H."/>
            <person name="Mikhaleva J."/>
            <person name="Olsen L.C."/>
            <person name="Jubin C."/>
            <person name="Canestro C."/>
            <person name="Bouquet J.M."/>
            <person name="Danks G."/>
            <person name="Poulain J."/>
            <person name="Campsteijn C."/>
            <person name="Adamski M."/>
            <person name="Cross I."/>
            <person name="Yadetie F."/>
            <person name="Muffato M."/>
            <person name="Louis A."/>
            <person name="Butcher S."/>
            <person name="Tsagkogeorga G."/>
            <person name="Konrad A."/>
            <person name="Singh S."/>
            <person name="Jensen M.F."/>
            <person name="Cong E.H."/>
            <person name="Eikeseth-Otteraa H."/>
            <person name="Noel B."/>
            <person name="Anthouard V."/>
            <person name="Porcel B.M."/>
            <person name="Kachouri-Lafond R."/>
            <person name="Nishino A."/>
            <person name="Ugolini M."/>
            <person name="Chourrout P."/>
            <person name="Nishida H."/>
            <person name="Aasland R."/>
            <person name="Huzurbazar S."/>
            <person name="Westhof E."/>
            <person name="Delsuc F."/>
            <person name="Lehrach H."/>
            <person name="Reinhardt R."/>
            <person name="Weissenbach J."/>
            <person name="Roy S.W."/>
            <person name="Artiguenave F."/>
            <person name="Postlethwait J.H."/>
            <person name="Manak J.R."/>
            <person name="Thompson E.M."/>
            <person name="Jaillon O."/>
            <person name="Du Pasquier L."/>
            <person name="Boudinot P."/>
            <person name="Liberles D.A."/>
            <person name="Volff J.N."/>
            <person name="Philippe H."/>
            <person name="Lenhard B."/>
            <person name="Roest Crollius H."/>
            <person name="Wincker P."/>
            <person name="Chourrout D."/>
        </authorList>
    </citation>
    <scope>NUCLEOTIDE SEQUENCE [LARGE SCALE GENOMIC DNA]</scope>
</reference>
<dbReference type="SUPFAM" id="SSF47661">
    <property type="entry name" value="t-snare proteins"/>
    <property type="match status" value="1"/>
</dbReference>
<dbReference type="InterPro" id="IPR006012">
    <property type="entry name" value="Syntaxin/epimorphin_CS"/>
</dbReference>
<dbReference type="InterPro" id="IPR000727">
    <property type="entry name" value="T_SNARE_dom"/>
</dbReference>
<sequence>MDYNRITQVVSANTTKITNHVKEIKKLAEQVGTELDNSDVRTRIQTTQTTTKRLCQDTEKLLNELKSLPAPDVQAEKRERRITLTRLANNYSNALNEYQKSSRELLNREKASISQQTNASEGNSLIALDNNASGQAQLQQQLSPNEMAAMHERESAIIQLEADIADVNMIFKDLATMVHDQGEIIDSIEQNIETAVVDIQSGNTQLRQAREHQQAARKKKFIIAIIVLIVILVLFLIIWFSWKTS</sequence>
<dbReference type="GO" id="GO:0031201">
    <property type="term" value="C:SNARE complex"/>
    <property type="evidence" value="ECO:0007669"/>
    <property type="project" value="TreeGrafter"/>
</dbReference>
<dbReference type="AlphaFoldDB" id="E4YV47"/>
<evidence type="ECO:0000256" key="2">
    <source>
        <dbReference type="RuleBase" id="RU003858"/>
    </source>
</evidence>
<dbReference type="GO" id="GO:0000149">
    <property type="term" value="F:SNARE binding"/>
    <property type="evidence" value="ECO:0007669"/>
    <property type="project" value="TreeGrafter"/>
</dbReference>
<comment type="similarity">
    <text evidence="1 2">Belongs to the syntaxin family.</text>
</comment>
<evidence type="ECO:0000313" key="5">
    <source>
        <dbReference type="EMBL" id="CBY39336.1"/>
    </source>
</evidence>
<name>E4YV47_OIKDI</name>
<protein>
    <recommendedName>
        <fullName evidence="4">t-SNARE coiled-coil homology domain-containing protein</fullName>
    </recommendedName>
</protein>
<dbReference type="InterPro" id="IPR006011">
    <property type="entry name" value="Syntaxin_N"/>
</dbReference>
<dbReference type="Pfam" id="PF14523">
    <property type="entry name" value="Syntaxin_2"/>
    <property type="match status" value="1"/>
</dbReference>
<dbReference type="Proteomes" id="UP000011014">
    <property type="component" value="Unassembled WGS sequence"/>
</dbReference>
<dbReference type="GO" id="GO:0006886">
    <property type="term" value="P:intracellular protein transport"/>
    <property type="evidence" value="ECO:0007669"/>
    <property type="project" value="InterPro"/>
</dbReference>
<dbReference type="GO" id="GO:0006906">
    <property type="term" value="P:vesicle fusion"/>
    <property type="evidence" value="ECO:0007669"/>
    <property type="project" value="TreeGrafter"/>
</dbReference>
<gene>
    <name evidence="5" type="ORF">GSOID_T00019896001</name>
</gene>
<dbReference type="PROSITE" id="PS00914">
    <property type="entry name" value="SYNTAXIN"/>
    <property type="match status" value="1"/>
</dbReference>
<dbReference type="GO" id="GO:0008021">
    <property type="term" value="C:synaptic vesicle"/>
    <property type="evidence" value="ECO:0007669"/>
    <property type="project" value="TreeGrafter"/>
</dbReference>
<dbReference type="CDD" id="cd15847">
    <property type="entry name" value="SNARE_syntaxin7_like"/>
    <property type="match status" value="1"/>
</dbReference>
<dbReference type="EMBL" id="FN655501">
    <property type="protein sequence ID" value="CBY39336.1"/>
    <property type="molecule type" value="Genomic_DNA"/>
</dbReference>
<accession>E4YV47</accession>
<dbReference type="Pfam" id="PF05739">
    <property type="entry name" value="SNARE"/>
    <property type="match status" value="1"/>
</dbReference>
<dbReference type="GO" id="GO:0005484">
    <property type="term" value="F:SNAP receptor activity"/>
    <property type="evidence" value="ECO:0007669"/>
    <property type="project" value="InterPro"/>
</dbReference>
<organism evidence="5">
    <name type="scientific">Oikopleura dioica</name>
    <name type="common">Tunicate</name>
    <dbReference type="NCBI Taxonomy" id="34765"/>
    <lineage>
        <taxon>Eukaryota</taxon>
        <taxon>Metazoa</taxon>
        <taxon>Chordata</taxon>
        <taxon>Tunicata</taxon>
        <taxon>Appendicularia</taxon>
        <taxon>Copelata</taxon>
        <taxon>Oikopleuridae</taxon>
        <taxon>Oikopleura</taxon>
    </lineage>
</organism>
<dbReference type="PROSITE" id="PS50192">
    <property type="entry name" value="T_SNARE"/>
    <property type="match status" value="1"/>
</dbReference>
<keyword evidence="3" id="KW-1133">Transmembrane helix</keyword>
<dbReference type="PANTHER" id="PTHR19957:SF411">
    <property type="entry name" value="LD23667P"/>
    <property type="match status" value="1"/>
</dbReference>
<dbReference type="Gene3D" id="1.20.58.70">
    <property type="match status" value="1"/>
</dbReference>
<dbReference type="SMART" id="SM00397">
    <property type="entry name" value="t_SNARE"/>
    <property type="match status" value="1"/>
</dbReference>
<dbReference type="Gene3D" id="1.20.5.110">
    <property type="match status" value="1"/>
</dbReference>
<dbReference type="GO" id="GO:0048278">
    <property type="term" value="P:vesicle docking"/>
    <property type="evidence" value="ECO:0007669"/>
    <property type="project" value="TreeGrafter"/>
</dbReference>
<evidence type="ECO:0000256" key="1">
    <source>
        <dbReference type="ARBA" id="ARBA00009063"/>
    </source>
</evidence>
<keyword evidence="3" id="KW-0472">Membrane</keyword>
<dbReference type="SMART" id="SM00503">
    <property type="entry name" value="SynN"/>
    <property type="match status" value="1"/>
</dbReference>
<keyword evidence="3" id="KW-0812">Transmembrane</keyword>
<proteinExistence type="inferred from homology"/>
<dbReference type="PANTHER" id="PTHR19957">
    <property type="entry name" value="SYNTAXIN"/>
    <property type="match status" value="1"/>
</dbReference>
<dbReference type="InterPro" id="IPR010989">
    <property type="entry name" value="SNARE"/>
</dbReference>